<evidence type="ECO:0000256" key="4">
    <source>
        <dbReference type="ARBA" id="ARBA00062996"/>
    </source>
</evidence>
<dbReference type="SMART" id="SM00948">
    <property type="entry name" value="Proteasome_A_N"/>
    <property type="match status" value="1"/>
</dbReference>
<dbReference type="PANTHER" id="PTHR11599">
    <property type="entry name" value="PROTEASOME SUBUNIT ALPHA/BETA"/>
    <property type="match status" value="1"/>
</dbReference>
<dbReference type="GeneID" id="69117453"/>
<feature type="domain" description="Proteasome alpha-type subunits" evidence="9">
    <location>
        <begin position="10"/>
        <end position="32"/>
    </location>
</feature>
<dbReference type="HAMAP" id="MF_00289_A">
    <property type="entry name" value="Proteasome_A_A"/>
    <property type="match status" value="1"/>
</dbReference>
<dbReference type="InterPro" id="IPR001353">
    <property type="entry name" value="Proteasome_sua/b"/>
</dbReference>
<evidence type="ECO:0000256" key="2">
    <source>
        <dbReference type="ARBA" id="ARBA00022490"/>
    </source>
</evidence>
<comment type="caution">
    <text evidence="10">The sequence shown here is derived from an EMBL/GenBank/DDBJ whole genome shotgun (WGS) entry which is preliminary data.</text>
</comment>
<evidence type="ECO:0000259" key="9">
    <source>
        <dbReference type="PROSITE" id="PS00388"/>
    </source>
</evidence>
<accession>A0ABD5NBI1</accession>
<sequence length="262" mass="29029">MQGQNQQQAYDRGITIFSPDGRLYQVEYAREAVKRGTPSIGVRTEGGVVLLVDKRINSPLMEESSVEKIHKADDHVGIASAGHVADARQLIDYARRDAQINRVRYDEPIAVETLTKDITDHIQQYTQVGGARPFGVALLIGGVDDGEPRLFETDPSGTPYEWKAIAIGEKRADVQDYLEEHYREDLTLDEGVELALRALGEIRDELTPAGVGVGTIDAETGTFLELSDDEIREYLGEHELLPEADEGEESDETSAEDEETEE</sequence>
<dbReference type="PROSITE" id="PS51475">
    <property type="entry name" value="PROTEASOME_ALPHA_2"/>
    <property type="match status" value="1"/>
</dbReference>
<evidence type="ECO:0000256" key="5">
    <source>
        <dbReference type="HAMAP-Rule" id="MF_00289"/>
    </source>
</evidence>
<reference evidence="10 11" key="1">
    <citation type="journal article" date="2019" name="Int. J. Syst. Evol. Microbiol.">
        <title>The Global Catalogue of Microorganisms (GCM) 10K type strain sequencing project: providing services to taxonomists for standard genome sequencing and annotation.</title>
        <authorList>
            <consortium name="The Broad Institute Genomics Platform"/>
            <consortium name="The Broad Institute Genome Sequencing Center for Infectious Disease"/>
            <person name="Wu L."/>
            <person name="Ma J."/>
        </authorList>
    </citation>
    <scope>NUCLEOTIDE SEQUENCE [LARGE SCALE GENOMIC DNA]</scope>
    <source>
        <strain evidence="10 11">CGMCC 1.12562</strain>
    </source>
</reference>
<proteinExistence type="inferred from homology"/>
<comment type="subunit">
    <text evidence="4">The 20S proteasome core is composed of 14 alpha and 14 beta subunits that assemble into four stacked heptameric rings, resulting in a barrel-shaped structure. The two inner rings, each composed of seven catalytic beta subunits, are sandwiched by two outer rings, each composed of seven alpha subunits. H.volcanii produces at least 2 types of 20S proteasomes: an alpha1-beta proteasome and a proteasome containing all three subunits (alpha1, alpha2, and beta) that appears to be asymmetrical with homo-oligomeric alpha1 and alpha2 rings positioned on separate ends. The catalytic chamber with the active sites is on the inside of the barrel. Has probably a gated structure, the ends of the cylinder being occluded by the N-termini of the alpha-subunits. Is likely capped at one or both ends by the proteasome regulatory ATPase, PAN.</text>
</comment>
<dbReference type="InterPro" id="IPR023332">
    <property type="entry name" value="Proteasome_alpha-type"/>
</dbReference>
<dbReference type="SUPFAM" id="SSF56235">
    <property type="entry name" value="N-terminal nucleophile aminohydrolases (Ntn hydrolases)"/>
    <property type="match status" value="1"/>
</dbReference>
<dbReference type="NCBIfam" id="TIGR03633">
    <property type="entry name" value="arc_protsome_A"/>
    <property type="match status" value="1"/>
</dbReference>
<dbReference type="AlphaFoldDB" id="A0ABD5NBI1"/>
<dbReference type="InterPro" id="IPR050115">
    <property type="entry name" value="Proteasome_alpha"/>
</dbReference>
<dbReference type="Proteomes" id="UP001595660">
    <property type="component" value="Unassembled WGS sequence"/>
</dbReference>
<evidence type="ECO:0000256" key="7">
    <source>
        <dbReference type="RuleBase" id="RU000552"/>
    </source>
</evidence>
<dbReference type="GO" id="GO:0004175">
    <property type="term" value="F:endopeptidase activity"/>
    <property type="evidence" value="ECO:0007669"/>
    <property type="project" value="UniProtKB-ARBA"/>
</dbReference>
<protein>
    <recommendedName>
        <fullName evidence="5 7">Proteasome subunit alpha</fullName>
    </recommendedName>
    <alternativeName>
        <fullName evidence="5">20S proteasome alpha subunit</fullName>
    </alternativeName>
    <alternativeName>
        <fullName evidence="5">Proteasome core protein PsmA</fullName>
    </alternativeName>
</protein>
<dbReference type="GO" id="GO:0019773">
    <property type="term" value="C:proteasome core complex, alpha-subunit complex"/>
    <property type="evidence" value="ECO:0007669"/>
    <property type="project" value="UniProtKB-UniRule"/>
</dbReference>
<organism evidence="10 11">
    <name type="scientific">Halobacterium litoreum</name>
    <dbReference type="NCBI Taxonomy" id="2039234"/>
    <lineage>
        <taxon>Archaea</taxon>
        <taxon>Methanobacteriati</taxon>
        <taxon>Methanobacteriota</taxon>
        <taxon>Stenosarchaea group</taxon>
        <taxon>Halobacteria</taxon>
        <taxon>Halobacteriales</taxon>
        <taxon>Halobacteriaceae</taxon>
        <taxon>Halobacterium</taxon>
    </lineage>
</organism>
<dbReference type="Pfam" id="PF00227">
    <property type="entry name" value="Proteasome"/>
    <property type="match status" value="1"/>
</dbReference>
<keyword evidence="11" id="KW-1185">Reference proteome</keyword>
<comment type="subunit">
    <text evidence="5 7">The 20S proteasome core is composed of 14 alpha and 14 beta subunits that assemble into four stacked heptameric rings, resulting in a barrel-shaped structure. The two inner rings, each composed of seven catalytic beta subunits, are sandwiched by two outer rings, each composed of seven alpha subunits. The catalytic chamber with the active sites is on the inside of the barrel. Has a gated structure, the ends of the cylinder being occluded by the N-termini of the alpha-subunits. Is capped at one or both ends by the proteasome regulatory ATPase, PAN.</text>
</comment>
<dbReference type="InterPro" id="IPR000426">
    <property type="entry name" value="Proteasome_asu_N"/>
</dbReference>
<dbReference type="InterPro" id="IPR019982">
    <property type="entry name" value="Proteasome_asu_arc"/>
</dbReference>
<feature type="region of interest" description="Disordered" evidence="8">
    <location>
        <begin position="235"/>
        <end position="262"/>
    </location>
</feature>
<feature type="compositionally biased region" description="Acidic residues" evidence="8">
    <location>
        <begin position="242"/>
        <end position="262"/>
    </location>
</feature>
<comment type="similarity">
    <text evidence="5 6 7">Belongs to the peptidase T1A family.</text>
</comment>
<dbReference type="RefSeq" id="WP_232572219.1">
    <property type="nucleotide sequence ID" value="NZ_CP089466.1"/>
</dbReference>
<keyword evidence="10" id="KW-0378">Hydrolase</keyword>
<evidence type="ECO:0000256" key="1">
    <source>
        <dbReference type="ARBA" id="ARBA00004496"/>
    </source>
</evidence>
<name>A0ABD5NBI1_9EURY</name>
<dbReference type="Gene3D" id="3.60.20.10">
    <property type="entry name" value="Glutamine Phosphoribosylpyrophosphate, subunit 1, domain 1"/>
    <property type="match status" value="1"/>
</dbReference>
<evidence type="ECO:0000256" key="8">
    <source>
        <dbReference type="SAM" id="MobiDB-lite"/>
    </source>
</evidence>
<keyword evidence="2 5" id="KW-0963">Cytoplasm</keyword>
<evidence type="ECO:0000256" key="3">
    <source>
        <dbReference type="ARBA" id="ARBA00022942"/>
    </source>
</evidence>
<comment type="subcellular location">
    <subcellularLocation>
        <location evidence="1 5 7">Cytoplasm</location>
    </subcellularLocation>
</comment>
<dbReference type="PROSITE" id="PS00388">
    <property type="entry name" value="PROTEASOME_ALPHA_1"/>
    <property type="match status" value="1"/>
</dbReference>
<dbReference type="InterPro" id="IPR029055">
    <property type="entry name" value="Ntn_hydrolases_N"/>
</dbReference>
<gene>
    <name evidence="5 10" type="primary">psmA</name>
    <name evidence="10" type="ORF">ACFOKC_02735</name>
</gene>
<evidence type="ECO:0000313" key="10">
    <source>
        <dbReference type="EMBL" id="MFC3476633.1"/>
    </source>
</evidence>
<dbReference type="Pfam" id="PF10584">
    <property type="entry name" value="Proteasome_A_N"/>
    <property type="match status" value="1"/>
</dbReference>
<keyword evidence="3 5" id="KW-0647">Proteasome</keyword>
<dbReference type="FunFam" id="3.60.20.10:FF:000004">
    <property type="entry name" value="Proteasome subunit alpha type-4"/>
    <property type="match status" value="1"/>
</dbReference>
<dbReference type="CDD" id="cd03756">
    <property type="entry name" value="proteasome_alpha_archeal"/>
    <property type="match status" value="1"/>
</dbReference>
<comment type="activity regulation">
    <text evidence="5">The formation of the proteasomal ATPase PAN-20S proteasome complex, via the docking of the C-termini of PAN into the intersubunit pockets in the alpha-rings, triggers opening of the gate for substrate entry. Interconversion between the open-gate and close-gate conformations leads to a dynamic regulation of the 20S proteasome proteolysis activity.</text>
</comment>
<dbReference type="EMBL" id="JBHRWN010000002">
    <property type="protein sequence ID" value="MFC3476633.1"/>
    <property type="molecule type" value="Genomic_DNA"/>
</dbReference>
<dbReference type="NCBIfam" id="NF003075">
    <property type="entry name" value="PRK03996.1"/>
    <property type="match status" value="1"/>
</dbReference>
<evidence type="ECO:0000313" key="11">
    <source>
        <dbReference type="Proteomes" id="UP001595660"/>
    </source>
</evidence>
<dbReference type="GO" id="GO:0005737">
    <property type="term" value="C:cytoplasm"/>
    <property type="evidence" value="ECO:0007669"/>
    <property type="project" value="UniProtKB-SubCell"/>
</dbReference>
<dbReference type="GO" id="GO:0010498">
    <property type="term" value="P:proteasomal protein catabolic process"/>
    <property type="evidence" value="ECO:0007669"/>
    <property type="project" value="UniProtKB-UniRule"/>
</dbReference>
<comment type="function">
    <text evidence="5 7">Component of the proteasome core, a large protease complex with broad specificity involved in protein degradation.</text>
</comment>
<evidence type="ECO:0000256" key="6">
    <source>
        <dbReference type="PROSITE-ProRule" id="PRU00808"/>
    </source>
</evidence>